<feature type="domain" description="SHOCT" evidence="2">
    <location>
        <begin position="61"/>
        <end position="82"/>
    </location>
</feature>
<protein>
    <recommendedName>
        <fullName evidence="2">SHOCT domain-containing protein</fullName>
    </recommendedName>
</protein>
<organism evidence="3 4">
    <name type="scientific">Actinomadura rubteroloni</name>
    <dbReference type="NCBI Taxonomy" id="1926885"/>
    <lineage>
        <taxon>Bacteria</taxon>
        <taxon>Bacillati</taxon>
        <taxon>Actinomycetota</taxon>
        <taxon>Actinomycetes</taxon>
        <taxon>Streptosporangiales</taxon>
        <taxon>Thermomonosporaceae</taxon>
        <taxon>Actinomadura</taxon>
    </lineage>
</organism>
<dbReference type="Pfam" id="PF09851">
    <property type="entry name" value="SHOCT"/>
    <property type="match status" value="1"/>
</dbReference>
<proteinExistence type="predicted"/>
<evidence type="ECO:0000313" key="3">
    <source>
        <dbReference type="EMBL" id="POM25634.1"/>
    </source>
</evidence>
<evidence type="ECO:0000313" key="4">
    <source>
        <dbReference type="Proteomes" id="UP000242367"/>
    </source>
</evidence>
<dbReference type="RefSeq" id="WP_103560715.1">
    <property type="nucleotide sequence ID" value="NZ_MTBP01000001.1"/>
</dbReference>
<feature type="transmembrane region" description="Helical" evidence="1">
    <location>
        <begin position="20"/>
        <end position="39"/>
    </location>
</feature>
<gene>
    <name evidence="3" type="ORF">BTM25_00150</name>
</gene>
<dbReference type="Proteomes" id="UP000242367">
    <property type="component" value="Unassembled WGS sequence"/>
</dbReference>
<comment type="caution">
    <text evidence="3">The sequence shown here is derived from an EMBL/GenBank/DDBJ whole genome shotgun (WGS) entry which is preliminary data.</text>
</comment>
<accession>A0A2P4UKQ0</accession>
<evidence type="ECO:0000259" key="2">
    <source>
        <dbReference type="Pfam" id="PF09851"/>
    </source>
</evidence>
<keyword evidence="1" id="KW-0472">Membrane</keyword>
<reference evidence="3 4" key="1">
    <citation type="journal article" date="2017" name="Chemistry">
        <title>Isolation, Biosynthesis and Chemical Modifications of Rubterolones A-F: Rare Tropolone Alkaloids from Actinomadura sp. 5-2.</title>
        <authorList>
            <person name="Guo H."/>
            <person name="Benndorf R."/>
            <person name="Leichnitz D."/>
            <person name="Klassen J.L."/>
            <person name="Vollmers J."/>
            <person name="Gorls H."/>
            <person name="Steinacker M."/>
            <person name="Weigel C."/>
            <person name="Dahse H.M."/>
            <person name="Kaster A.K."/>
            <person name="de Beer Z.W."/>
            <person name="Poulsen M."/>
            <person name="Beemelmanns C."/>
        </authorList>
    </citation>
    <scope>NUCLEOTIDE SEQUENCE [LARGE SCALE GENOMIC DNA]</scope>
    <source>
        <strain evidence="3 4">5-2</strain>
    </source>
</reference>
<keyword evidence="1" id="KW-1133">Transmembrane helix</keyword>
<keyword evidence="1" id="KW-0812">Transmembrane</keyword>
<name>A0A2P4UKQ0_9ACTN</name>
<keyword evidence="4" id="KW-1185">Reference proteome</keyword>
<dbReference type="AlphaFoldDB" id="A0A2P4UKQ0"/>
<dbReference type="EMBL" id="MTBP01000001">
    <property type="protein sequence ID" value="POM25634.1"/>
    <property type="molecule type" value="Genomic_DNA"/>
</dbReference>
<dbReference type="InterPro" id="IPR018649">
    <property type="entry name" value="SHOCT"/>
</dbReference>
<sequence>MFTTVLAHGPWNDSGGPHAFWPLFPLLWALVLGGGFVLVRRRVTARPATVQDPTRNARVLLADRFARGEIDEDEYHARLAVLRYDG</sequence>
<evidence type="ECO:0000256" key="1">
    <source>
        <dbReference type="SAM" id="Phobius"/>
    </source>
</evidence>